<feature type="region of interest" description="Disordered" evidence="1">
    <location>
        <begin position="56"/>
        <end position="78"/>
    </location>
</feature>
<gene>
    <name evidence="2" type="ORF">DAPPUDRAFT_331152</name>
</gene>
<dbReference type="Proteomes" id="UP000000305">
    <property type="component" value="Unassembled WGS sequence"/>
</dbReference>
<accession>E9HLM8</accession>
<dbReference type="InParanoid" id="E9HLM8"/>
<evidence type="ECO:0000256" key="1">
    <source>
        <dbReference type="SAM" id="MobiDB-lite"/>
    </source>
</evidence>
<sequence length="192" mass="21661">MKRSDCASHCSLYRDAKKFRESLFSASNVSNSDRENVDAVFVDFINTSCCEVDNEQDYGESDDSGENEDDLGENEDKVLSGMEMESRGRWRVHRRRRDFGKQSSCNCYKTSSIRSCWLGRKLKSGLLGSAGAELQISIDGLPLCKSRPTVFWPILCRVKNANDSRFASFYGSGNGEKPPDLNLYLEPLIEEL</sequence>
<feature type="compositionally biased region" description="Acidic residues" evidence="1">
    <location>
        <begin position="56"/>
        <end position="73"/>
    </location>
</feature>
<dbReference type="KEGG" id="dpx:DAPPUDRAFT_331152"/>
<organism evidence="2 3">
    <name type="scientific">Daphnia pulex</name>
    <name type="common">Water flea</name>
    <dbReference type="NCBI Taxonomy" id="6669"/>
    <lineage>
        <taxon>Eukaryota</taxon>
        <taxon>Metazoa</taxon>
        <taxon>Ecdysozoa</taxon>
        <taxon>Arthropoda</taxon>
        <taxon>Crustacea</taxon>
        <taxon>Branchiopoda</taxon>
        <taxon>Diplostraca</taxon>
        <taxon>Cladocera</taxon>
        <taxon>Anomopoda</taxon>
        <taxon>Daphniidae</taxon>
        <taxon>Daphnia</taxon>
    </lineage>
</organism>
<evidence type="ECO:0000313" key="3">
    <source>
        <dbReference type="Proteomes" id="UP000000305"/>
    </source>
</evidence>
<evidence type="ECO:0000313" key="2">
    <source>
        <dbReference type="EMBL" id="EFX67377.1"/>
    </source>
</evidence>
<keyword evidence="3" id="KW-1185">Reference proteome</keyword>
<name>E9HLM8_DAPPU</name>
<dbReference type="PANTHER" id="PTHR33053:SF9">
    <property type="entry name" value="AGAP000105-PA"/>
    <property type="match status" value="1"/>
</dbReference>
<proteinExistence type="predicted"/>
<dbReference type="HOGENOM" id="CLU_1416458_0_0_1"/>
<dbReference type="PANTHER" id="PTHR33053">
    <property type="entry name" value="PROTEIN, PUTATIVE-RELATED"/>
    <property type="match status" value="1"/>
</dbReference>
<reference evidence="2 3" key="1">
    <citation type="journal article" date="2011" name="Science">
        <title>The ecoresponsive genome of Daphnia pulex.</title>
        <authorList>
            <person name="Colbourne J.K."/>
            <person name="Pfrender M.E."/>
            <person name="Gilbert D."/>
            <person name="Thomas W.K."/>
            <person name="Tucker A."/>
            <person name="Oakley T.H."/>
            <person name="Tokishita S."/>
            <person name="Aerts A."/>
            <person name="Arnold G.J."/>
            <person name="Basu M.K."/>
            <person name="Bauer D.J."/>
            <person name="Caceres C.E."/>
            <person name="Carmel L."/>
            <person name="Casola C."/>
            <person name="Choi J.H."/>
            <person name="Detter J.C."/>
            <person name="Dong Q."/>
            <person name="Dusheyko S."/>
            <person name="Eads B.D."/>
            <person name="Frohlich T."/>
            <person name="Geiler-Samerotte K.A."/>
            <person name="Gerlach D."/>
            <person name="Hatcher P."/>
            <person name="Jogdeo S."/>
            <person name="Krijgsveld J."/>
            <person name="Kriventseva E.V."/>
            <person name="Kultz D."/>
            <person name="Laforsch C."/>
            <person name="Lindquist E."/>
            <person name="Lopez J."/>
            <person name="Manak J.R."/>
            <person name="Muller J."/>
            <person name="Pangilinan J."/>
            <person name="Patwardhan R.P."/>
            <person name="Pitluck S."/>
            <person name="Pritham E.J."/>
            <person name="Rechtsteiner A."/>
            <person name="Rho M."/>
            <person name="Rogozin I.B."/>
            <person name="Sakarya O."/>
            <person name="Salamov A."/>
            <person name="Schaack S."/>
            <person name="Shapiro H."/>
            <person name="Shiga Y."/>
            <person name="Skalitzky C."/>
            <person name="Smith Z."/>
            <person name="Souvorov A."/>
            <person name="Sung W."/>
            <person name="Tang Z."/>
            <person name="Tsuchiya D."/>
            <person name="Tu H."/>
            <person name="Vos H."/>
            <person name="Wang M."/>
            <person name="Wolf Y.I."/>
            <person name="Yamagata H."/>
            <person name="Yamada T."/>
            <person name="Ye Y."/>
            <person name="Shaw J.R."/>
            <person name="Andrews J."/>
            <person name="Crease T.J."/>
            <person name="Tang H."/>
            <person name="Lucas S.M."/>
            <person name="Robertson H.M."/>
            <person name="Bork P."/>
            <person name="Koonin E.V."/>
            <person name="Zdobnov E.M."/>
            <person name="Grigoriev I.V."/>
            <person name="Lynch M."/>
            <person name="Boore J.L."/>
        </authorList>
    </citation>
    <scope>NUCLEOTIDE SEQUENCE [LARGE SCALE GENOMIC DNA]</scope>
</reference>
<dbReference type="AlphaFoldDB" id="E9HLM8"/>
<dbReference type="EMBL" id="GL732679">
    <property type="protein sequence ID" value="EFX67377.1"/>
    <property type="molecule type" value="Genomic_DNA"/>
</dbReference>
<protein>
    <submittedName>
        <fullName evidence="2">Uncharacterized protein</fullName>
    </submittedName>
</protein>